<feature type="domain" description="Histidine kinase" evidence="10">
    <location>
        <begin position="273"/>
        <end position="499"/>
    </location>
</feature>
<dbReference type="SMART" id="SM00091">
    <property type="entry name" value="PAS"/>
    <property type="match status" value="1"/>
</dbReference>
<evidence type="ECO:0000256" key="5">
    <source>
        <dbReference type="ARBA" id="ARBA00022741"/>
    </source>
</evidence>
<proteinExistence type="predicted"/>
<dbReference type="AlphaFoldDB" id="A0A5B1CH69"/>
<dbReference type="Gene3D" id="3.30.450.20">
    <property type="entry name" value="PAS domain"/>
    <property type="match status" value="1"/>
</dbReference>
<keyword evidence="8" id="KW-0902">Two-component regulatory system</keyword>
<evidence type="ECO:0000256" key="8">
    <source>
        <dbReference type="ARBA" id="ARBA00023012"/>
    </source>
</evidence>
<keyword evidence="5" id="KW-0547">Nucleotide-binding</keyword>
<evidence type="ECO:0000313" key="14">
    <source>
        <dbReference type="Proteomes" id="UP000322699"/>
    </source>
</evidence>
<dbReference type="Gene3D" id="3.30.565.10">
    <property type="entry name" value="Histidine kinase-like ATPase, C-terminal domain"/>
    <property type="match status" value="1"/>
</dbReference>
<evidence type="ECO:0000259" key="11">
    <source>
        <dbReference type="PROSITE" id="PS50110"/>
    </source>
</evidence>
<dbReference type="CDD" id="cd00156">
    <property type="entry name" value="REC"/>
    <property type="match status" value="1"/>
</dbReference>
<dbReference type="SMART" id="SM00387">
    <property type="entry name" value="HATPase_c"/>
    <property type="match status" value="1"/>
</dbReference>
<dbReference type="PROSITE" id="PS50109">
    <property type="entry name" value="HIS_KIN"/>
    <property type="match status" value="1"/>
</dbReference>
<comment type="caution">
    <text evidence="13">The sequence shown here is derived from an EMBL/GenBank/DDBJ whole genome shotgun (WGS) entry which is preliminary data.</text>
</comment>
<dbReference type="InterPro" id="IPR003594">
    <property type="entry name" value="HATPase_dom"/>
</dbReference>
<dbReference type="SUPFAM" id="SSF52172">
    <property type="entry name" value="CheY-like"/>
    <property type="match status" value="1"/>
</dbReference>
<keyword evidence="3 9" id="KW-0597">Phosphoprotein</keyword>
<dbReference type="Pfam" id="PF00989">
    <property type="entry name" value="PAS"/>
    <property type="match status" value="1"/>
</dbReference>
<evidence type="ECO:0000256" key="9">
    <source>
        <dbReference type="PROSITE-ProRule" id="PRU00169"/>
    </source>
</evidence>
<dbReference type="PRINTS" id="PR00344">
    <property type="entry name" value="BCTRLSENSOR"/>
</dbReference>
<dbReference type="RefSeq" id="WP_068262825.1">
    <property type="nucleotide sequence ID" value="NZ_VRLW01000001.1"/>
</dbReference>
<dbReference type="Pfam" id="PF02518">
    <property type="entry name" value="HATPase_c"/>
    <property type="match status" value="1"/>
</dbReference>
<dbReference type="Pfam" id="PF00072">
    <property type="entry name" value="Response_reg"/>
    <property type="match status" value="1"/>
</dbReference>
<feature type="domain" description="PAS" evidence="12">
    <location>
        <begin position="134"/>
        <end position="205"/>
    </location>
</feature>
<dbReference type="PROSITE" id="PS50112">
    <property type="entry name" value="PAS"/>
    <property type="match status" value="1"/>
</dbReference>
<dbReference type="PROSITE" id="PS50110">
    <property type="entry name" value="RESPONSE_REGULATORY"/>
    <property type="match status" value="1"/>
</dbReference>
<evidence type="ECO:0000259" key="10">
    <source>
        <dbReference type="PROSITE" id="PS50109"/>
    </source>
</evidence>
<dbReference type="InterPro" id="IPR005467">
    <property type="entry name" value="His_kinase_dom"/>
</dbReference>
<dbReference type="CDD" id="cd00130">
    <property type="entry name" value="PAS"/>
    <property type="match status" value="1"/>
</dbReference>
<sequence length="514" mass="57239">MLPPTATLRVLLVEDDADTRANIRDILELDGYSVSLAGTLAEAQAATDSSFDVVILDRRLPDGNIDEILPELVQRWSRSDIIVVTGFAELDSTIAAFRYGIADYILKPINPDALRQSLRRIDDRHQIENVLQREQQFANQMLRTAEAIVLVLDLNGNVIQFNPFLERLTGWKLSEVLDKDWFEYFVPQDERQRVRDTFMETLTDIKTTSMVNPVLCRDGNIRRVRWSNSCLKNQAGKTTSVLAVGIDITEMLAAQTRSLQSERLAAIGKTMAALAHESRNALQRIHAGLEMLELEIPDQADAQKDLRSVRRATSDLQSVLEEVRSFAAPVLLHIENTDLRLVWQRVWRQLNPATEKTFATLVEPSPSDNANSDNANSDNANIAVDIMRMEQVFRNLFENAIAAMKTIGSESNTDAKPQIRVTCTRDDSGDLSVEIADSGPGFETGDHQQLFEPFYTTKPTGTGLGLAIVARIIEAHRGSVAVKPSDSGACFVMTLPTDLSPSSAPRHFREPKGQ</sequence>
<dbReference type="Gene3D" id="3.40.50.2300">
    <property type="match status" value="1"/>
</dbReference>
<dbReference type="GO" id="GO:0005524">
    <property type="term" value="F:ATP binding"/>
    <property type="evidence" value="ECO:0007669"/>
    <property type="project" value="UniProtKB-KW"/>
</dbReference>
<evidence type="ECO:0000256" key="7">
    <source>
        <dbReference type="ARBA" id="ARBA00022840"/>
    </source>
</evidence>
<dbReference type="InterPro" id="IPR003661">
    <property type="entry name" value="HisK_dim/P_dom"/>
</dbReference>
<evidence type="ECO:0000256" key="3">
    <source>
        <dbReference type="ARBA" id="ARBA00022553"/>
    </source>
</evidence>
<accession>A0A5B1CH69</accession>
<dbReference type="InterPro" id="IPR001789">
    <property type="entry name" value="Sig_transdc_resp-reg_receiver"/>
</dbReference>
<dbReference type="PANTHER" id="PTHR43065:SF10">
    <property type="entry name" value="PEROXIDE STRESS-ACTIVATED HISTIDINE KINASE MAK3"/>
    <property type="match status" value="1"/>
</dbReference>
<dbReference type="Gene3D" id="1.10.287.130">
    <property type="match status" value="1"/>
</dbReference>
<feature type="domain" description="Response regulatory" evidence="11">
    <location>
        <begin position="9"/>
        <end position="122"/>
    </location>
</feature>
<dbReference type="SUPFAM" id="SSF55874">
    <property type="entry name" value="ATPase domain of HSP90 chaperone/DNA topoisomerase II/histidine kinase"/>
    <property type="match status" value="1"/>
</dbReference>
<dbReference type="EC" id="2.7.13.3" evidence="2"/>
<keyword evidence="4 13" id="KW-0808">Transferase</keyword>
<organism evidence="13 14">
    <name type="scientific">Rubripirellula obstinata</name>
    <dbReference type="NCBI Taxonomy" id="406547"/>
    <lineage>
        <taxon>Bacteria</taxon>
        <taxon>Pseudomonadati</taxon>
        <taxon>Planctomycetota</taxon>
        <taxon>Planctomycetia</taxon>
        <taxon>Pirellulales</taxon>
        <taxon>Pirellulaceae</taxon>
        <taxon>Rubripirellula</taxon>
    </lineage>
</organism>
<dbReference type="InterPro" id="IPR004358">
    <property type="entry name" value="Sig_transdc_His_kin-like_C"/>
</dbReference>
<dbReference type="NCBIfam" id="TIGR00229">
    <property type="entry name" value="sensory_box"/>
    <property type="match status" value="1"/>
</dbReference>
<dbReference type="InterPro" id="IPR035965">
    <property type="entry name" value="PAS-like_dom_sf"/>
</dbReference>
<keyword evidence="14" id="KW-1185">Reference proteome</keyword>
<dbReference type="GO" id="GO:0000155">
    <property type="term" value="F:phosphorelay sensor kinase activity"/>
    <property type="evidence" value="ECO:0007669"/>
    <property type="project" value="InterPro"/>
</dbReference>
<dbReference type="SMART" id="SM00448">
    <property type="entry name" value="REC"/>
    <property type="match status" value="1"/>
</dbReference>
<dbReference type="CDD" id="cd00082">
    <property type="entry name" value="HisKA"/>
    <property type="match status" value="1"/>
</dbReference>
<dbReference type="OrthoDB" id="236031at2"/>
<dbReference type="InterPro" id="IPR013767">
    <property type="entry name" value="PAS_fold"/>
</dbReference>
<keyword evidence="7" id="KW-0067">ATP-binding</keyword>
<dbReference type="EMBL" id="VRLW01000001">
    <property type="protein sequence ID" value="KAA1259275.1"/>
    <property type="molecule type" value="Genomic_DNA"/>
</dbReference>
<reference evidence="13 14" key="1">
    <citation type="submission" date="2019-08" db="EMBL/GenBank/DDBJ databases">
        <title>Deep-cultivation of Planctomycetes and their phenomic and genomic characterization uncovers novel biology.</title>
        <authorList>
            <person name="Wiegand S."/>
            <person name="Jogler M."/>
            <person name="Boedeker C."/>
            <person name="Pinto D."/>
            <person name="Vollmers J."/>
            <person name="Rivas-Marin E."/>
            <person name="Kohn T."/>
            <person name="Peeters S.H."/>
            <person name="Heuer A."/>
            <person name="Rast P."/>
            <person name="Oberbeckmann S."/>
            <person name="Bunk B."/>
            <person name="Jeske O."/>
            <person name="Meyerdierks A."/>
            <person name="Storesund J.E."/>
            <person name="Kallscheuer N."/>
            <person name="Luecker S."/>
            <person name="Lage O.M."/>
            <person name="Pohl T."/>
            <person name="Merkel B.J."/>
            <person name="Hornburger P."/>
            <person name="Mueller R.-W."/>
            <person name="Bruemmer F."/>
            <person name="Labrenz M."/>
            <person name="Spormann A.M."/>
            <person name="Op Den Camp H."/>
            <person name="Overmann J."/>
            <person name="Amann R."/>
            <person name="Jetten M.S.M."/>
            <person name="Mascher T."/>
            <person name="Medema M.H."/>
            <person name="Devos D.P."/>
            <person name="Kaster A.-K."/>
            <person name="Ovreas L."/>
            <person name="Rohde M."/>
            <person name="Galperin M.Y."/>
            <person name="Jogler C."/>
        </authorList>
    </citation>
    <scope>NUCLEOTIDE SEQUENCE [LARGE SCALE GENOMIC DNA]</scope>
    <source>
        <strain evidence="13 14">LF1</strain>
    </source>
</reference>
<dbReference type="InterPro" id="IPR036890">
    <property type="entry name" value="HATPase_C_sf"/>
</dbReference>
<dbReference type="InterPro" id="IPR000014">
    <property type="entry name" value="PAS"/>
</dbReference>
<dbReference type="InterPro" id="IPR011006">
    <property type="entry name" value="CheY-like_superfamily"/>
</dbReference>
<protein>
    <recommendedName>
        <fullName evidence="2">histidine kinase</fullName>
        <ecNumber evidence="2">2.7.13.3</ecNumber>
    </recommendedName>
</protein>
<dbReference type="Proteomes" id="UP000322699">
    <property type="component" value="Unassembled WGS sequence"/>
</dbReference>
<dbReference type="GO" id="GO:0006355">
    <property type="term" value="P:regulation of DNA-templated transcription"/>
    <property type="evidence" value="ECO:0007669"/>
    <property type="project" value="InterPro"/>
</dbReference>
<evidence type="ECO:0000256" key="6">
    <source>
        <dbReference type="ARBA" id="ARBA00022777"/>
    </source>
</evidence>
<comment type="catalytic activity">
    <reaction evidence="1">
        <text>ATP + protein L-histidine = ADP + protein N-phospho-L-histidine.</text>
        <dbReference type="EC" id="2.7.13.3"/>
    </reaction>
</comment>
<gene>
    <name evidence="13" type="primary">tmoS_1</name>
    <name evidence="13" type="ORF">LF1_18050</name>
</gene>
<evidence type="ECO:0000256" key="2">
    <source>
        <dbReference type="ARBA" id="ARBA00012438"/>
    </source>
</evidence>
<feature type="modified residue" description="4-aspartylphosphate" evidence="9">
    <location>
        <position position="57"/>
    </location>
</feature>
<dbReference type="SUPFAM" id="SSF55785">
    <property type="entry name" value="PYP-like sensor domain (PAS domain)"/>
    <property type="match status" value="1"/>
</dbReference>
<name>A0A5B1CH69_9BACT</name>
<keyword evidence="6 13" id="KW-0418">Kinase</keyword>
<evidence type="ECO:0000313" key="13">
    <source>
        <dbReference type="EMBL" id="KAA1259275.1"/>
    </source>
</evidence>
<evidence type="ECO:0000259" key="12">
    <source>
        <dbReference type="PROSITE" id="PS50112"/>
    </source>
</evidence>
<evidence type="ECO:0000256" key="1">
    <source>
        <dbReference type="ARBA" id="ARBA00000085"/>
    </source>
</evidence>
<dbReference type="PANTHER" id="PTHR43065">
    <property type="entry name" value="SENSOR HISTIDINE KINASE"/>
    <property type="match status" value="1"/>
</dbReference>
<evidence type="ECO:0000256" key="4">
    <source>
        <dbReference type="ARBA" id="ARBA00022679"/>
    </source>
</evidence>